<protein>
    <submittedName>
        <fullName evidence="2">Uncharacterized protein</fullName>
    </submittedName>
</protein>
<feature type="compositionally biased region" description="Polar residues" evidence="1">
    <location>
        <begin position="816"/>
        <end position="828"/>
    </location>
</feature>
<feature type="compositionally biased region" description="Basic and acidic residues" evidence="1">
    <location>
        <begin position="590"/>
        <end position="600"/>
    </location>
</feature>
<feature type="compositionally biased region" description="Low complexity" evidence="1">
    <location>
        <begin position="899"/>
        <end position="912"/>
    </location>
</feature>
<name>A0A7S4I8P6_9STRA</name>
<reference evidence="2" key="1">
    <citation type="submission" date="2021-01" db="EMBL/GenBank/DDBJ databases">
        <authorList>
            <person name="Corre E."/>
            <person name="Pelletier E."/>
            <person name="Niang G."/>
            <person name="Scheremetjew M."/>
            <person name="Finn R."/>
            <person name="Kale V."/>
            <person name="Holt S."/>
            <person name="Cochrane G."/>
            <person name="Meng A."/>
            <person name="Brown T."/>
            <person name="Cohen L."/>
        </authorList>
    </citation>
    <scope>NUCLEOTIDE SEQUENCE</scope>
    <source>
        <strain evidence="2">Isolate 1302-5</strain>
    </source>
</reference>
<feature type="compositionally biased region" description="Basic and acidic residues" evidence="1">
    <location>
        <begin position="702"/>
        <end position="712"/>
    </location>
</feature>
<gene>
    <name evidence="2" type="ORF">OAUR00152_LOCUS8554</name>
</gene>
<feature type="region of interest" description="Disordered" evidence="1">
    <location>
        <begin position="358"/>
        <end position="488"/>
    </location>
</feature>
<accession>A0A7S4I8P6</accession>
<feature type="compositionally biased region" description="Polar residues" evidence="1">
    <location>
        <begin position="717"/>
        <end position="727"/>
    </location>
</feature>
<evidence type="ECO:0000256" key="1">
    <source>
        <dbReference type="SAM" id="MobiDB-lite"/>
    </source>
</evidence>
<feature type="region of interest" description="Disordered" evidence="1">
    <location>
        <begin position="321"/>
        <end position="343"/>
    </location>
</feature>
<feature type="compositionally biased region" description="Low complexity" evidence="1">
    <location>
        <begin position="658"/>
        <end position="671"/>
    </location>
</feature>
<feature type="compositionally biased region" description="Basic and acidic residues" evidence="1">
    <location>
        <begin position="154"/>
        <end position="170"/>
    </location>
</feature>
<feature type="compositionally biased region" description="Low complexity" evidence="1">
    <location>
        <begin position="624"/>
        <end position="634"/>
    </location>
</feature>
<feature type="compositionally biased region" description="Low complexity" evidence="1">
    <location>
        <begin position="42"/>
        <end position="79"/>
    </location>
</feature>
<evidence type="ECO:0000313" key="2">
    <source>
        <dbReference type="EMBL" id="CAE2221594.1"/>
    </source>
</evidence>
<feature type="compositionally biased region" description="Polar residues" evidence="1">
    <location>
        <begin position="672"/>
        <end position="691"/>
    </location>
</feature>
<sequence length="1179" mass="122557">MSGSARKKRFMASARQKKKQQIQQRRRQQEQKEGEEEERRQAASAAEQVISPSSSTTSSVPDLVAASSSGTQIASASSAVGPSTSGEADTSAALGADEDTGQSDWRKEVPTAKPISPQAGEKSGEDSEEGRKPAAAAESPAHISLNESADADVEDNRGEGRASAEVRHSSFDRLVEGWEATISSAPAGVGEGAAGDRSSATEQPRPRVQIRPSTELPPYASRDRVALDGWRGGGMDDEEEDEDRLMLRPLLFSHARSSPLARTAALFDSEDEDERVGATSLHSSEGMRRSVSTPSPFRAAAAASSAGSLFGSGDGGAFSAFSHPTREQYGYGQQSAARSDPGFASAFDPVWSRAFARSSFASSAPPATGGEGRGGEMANETERAEDDDFLRAGMRSLVDSSSSRRSRFFPDIKALRRRRARSGRENPARPPSTSSSSVSPSVAGGSRGGVTAEDVEEDIKRQSSSEEEDEVDVGAAVGTEGIHRETGAGRIEPGVGIVLSYSIDEEKATQEFEMTREVIGSIPAAPTRHYESLGSEDIEEEIDEFAPRPASASSGQPLLPQSPSTTLRFRADSQESPTPIPSPSYQQFVDHADEFGRGDNHMAGGDSPRVPRQRTPMGLPPQPSSLHSTPPHSSVRARDIAVTPQPRFILPSKSPNVSNLSPSSHGSGSLSRNTLNTSSQTHASTLTSGTLSSDKTAASSADADREVREVMEATRIANRQRTRSSTGARPAGTGHAPSVDGSASIHSASTGGSSSAHPRAYMNLAASPGPLREGASLPVDRFFQGVSAGVGQIALTHSSSSNTSSAQTRGSGGSGQSVASNVSGLQGTPPSAARRSAAGPVHAASSARAGANGSPTTVSSQSAANTTSSSSTGSEQPPPRFVSYLDRKTPEGAVLVKTASPPRRSAAGGAAARIAQVESIDEEETEEGLSPSVGSEGYSKLEGEDQNHSAGLPRRKKTSKKKEKLKKWMIGGGGGGGGRARPPLSPIKIPATPPPPSAGESPASGGTTPLSHSPPRRIVDSLIDGDGRRVDAARPRVVRSRLPPVGPAASPGEQEGERRRGHGCMVLLSPSDAVVGTDDIVMTVPGDDGAQEVFTASSAVGVVSPEGGRHAVPAVGQYEGSAMIEPSTIEDTENIREEEAKSVSLATDGVAGISSKEAIKSAVVTPEKTLQSAPLPKYE</sequence>
<organism evidence="2">
    <name type="scientific">Odontella aurita</name>
    <dbReference type="NCBI Taxonomy" id="265563"/>
    <lineage>
        <taxon>Eukaryota</taxon>
        <taxon>Sar</taxon>
        <taxon>Stramenopiles</taxon>
        <taxon>Ochrophyta</taxon>
        <taxon>Bacillariophyta</taxon>
        <taxon>Mediophyceae</taxon>
        <taxon>Biddulphiophycidae</taxon>
        <taxon>Eupodiscales</taxon>
        <taxon>Odontellaceae</taxon>
        <taxon>Odontella</taxon>
    </lineage>
</organism>
<feature type="compositionally biased region" description="Low complexity" evidence="1">
    <location>
        <begin position="741"/>
        <end position="756"/>
    </location>
</feature>
<feature type="region of interest" description="Disordered" evidence="1">
    <location>
        <begin position="527"/>
        <end position="767"/>
    </location>
</feature>
<feature type="compositionally biased region" description="Basic and acidic residues" evidence="1">
    <location>
        <begin position="27"/>
        <end position="41"/>
    </location>
</feature>
<feature type="compositionally biased region" description="Basic and acidic residues" evidence="1">
    <location>
        <begin position="1025"/>
        <end position="1034"/>
    </location>
</feature>
<dbReference type="EMBL" id="HBKQ01012544">
    <property type="protein sequence ID" value="CAE2221594.1"/>
    <property type="molecule type" value="Transcribed_RNA"/>
</dbReference>
<feature type="compositionally biased region" description="Low complexity" evidence="1">
    <location>
        <begin position="798"/>
        <end position="809"/>
    </location>
</feature>
<feature type="compositionally biased region" description="Low complexity" evidence="1">
    <location>
        <begin position="431"/>
        <end position="444"/>
    </location>
</feature>
<feature type="compositionally biased region" description="Basic residues" evidence="1">
    <location>
        <begin position="1"/>
        <end position="26"/>
    </location>
</feature>
<feature type="compositionally biased region" description="Gly residues" evidence="1">
    <location>
        <begin position="970"/>
        <end position="979"/>
    </location>
</feature>
<feature type="compositionally biased region" description="Low complexity" evidence="1">
    <location>
        <begin position="551"/>
        <end position="564"/>
    </location>
</feature>
<feature type="region of interest" description="Disordered" evidence="1">
    <location>
        <begin position="798"/>
        <end position="1060"/>
    </location>
</feature>
<feature type="region of interest" description="Disordered" evidence="1">
    <location>
        <begin position="182"/>
        <end position="242"/>
    </location>
</feature>
<feature type="region of interest" description="Disordered" evidence="1">
    <location>
        <begin position="1"/>
        <end position="170"/>
    </location>
</feature>
<dbReference type="AlphaFoldDB" id="A0A7S4I8P6"/>
<feature type="compositionally biased region" description="Low complexity" evidence="1">
    <location>
        <begin position="998"/>
        <end position="1008"/>
    </location>
</feature>
<feature type="compositionally biased region" description="Low complexity" evidence="1">
    <location>
        <begin position="692"/>
        <end position="701"/>
    </location>
</feature>
<proteinExistence type="predicted"/>
<feature type="compositionally biased region" description="Basic and acidic residues" evidence="1">
    <location>
        <begin position="122"/>
        <end position="132"/>
    </location>
</feature>
<feature type="compositionally biased region" description="Basic residues" evidence="1">
    <location>
        <begin position="953"/>
        <end position="967"/>
    </location>
</feature>
<feature type="region of interest" description="Disordered" evidence="1">
    <location>
        <begin position="265"/>
        <end position="293"/>
    </location>
</feature>
<feature type="compositionally biased region" description="Acidic residues" evidence="1">
    <location>
        <begin position="534"/>
        <end position="544"/>
    </location>
</feature>
<feature type="compositionally biased region" description="Low complexity" evidence="1">
    <location>
        <begin position="358"/>
        <end position="367"/>
    </location>
</feature>
<feature type="compositionally biased region" description="Low complexity" evidence="1">
    <location>
        <begin position="829"/>
        <end position="874"/>
    </location>
</feature>